<comment type="caution">
    <text evidence="1">The sequence shown here is derived from an EMBL/GenBank/DDBJ whole genome shotgun (WGS) entry which is preliminary data.</text>
</comment>
<accession>A0ABV7HYG6</accession>
<dbReference type="Proteomes" id="UP001595647">
    <property type="component" value="Unassembled WGS sequence"/>
</dbReference>
<name>A0ABV7HYG6_9HYPH</name>
<evidence type="ECO:0000313" key="1">
    <source>
        <dbReference type="EMBL" id="MFC3162170.1"/>
    </source>
</evidence>
<reference evidence="2" key="1">
    <citation type="journal article" date="2019" name="Int. J. Syst. Evol. Microbiol.">
        <title>The Global Catalogue of Microorganisms (GCM) 10K type strain sequencing project: providing services to taxonomists for standard genome sequencing and annotation.</title>
        <authorList>
            <consortium name="The Broad Institute Genomics Platform"/>
            <consortium name="The Broad Institute Genome Sequencing Center for Infectious Disease"/>
            <person name="Wu L."/>
            <person name="Ma J."/>
        </authorList>
    </citation>
    <scope>NUCLEOTIDE SEQUENCE [LARGE SCALE GENOMIC DNA]</scope>
    <source>
        <strain evidence="2">KCTC 52231</strain>
    </source>
</reference>
<dbReference type="EMBL" id="JBHRTG010000003">
    <property type="protein sequence ID" value="MFC3162170.1"/>
    <property type="molecule type" value="Genomic_DNA"/>
</dbReference>
<dbReference type="RefSeq" id="WP_182305287.1">
    <property type="nucleotide sequence ID" value="NZ_CP059896.1"/>
</dbReference>
<sequence length="215" mass="22768">MSLPLARYLKDFSQPATGASGSKGMAFPEQETAFDLDFAIAPEPEPIDLDAERRAAYVEGHEAAERELRETFEAERQGLLDEHARAMDAMRLKFESETARALADGLHRAAGEIALAVSEQAAAAVAPFLSDQVVASAVQDLAEQLSTAILSGEAGAISVSGPAALFEMLKEALGDNAHVLHHVEADDLDLTADVDGTALVTRISAWTASLKKVLG</sequence>
<proteinExistence type="predicted"/>
<keyword evidence="2" id="KW-1185">Reference proteome</keyword>
<gene>
    <name evidence="1" type="ORF">ACFOHV_02630</name>
</gene>
<evidence type="ECO:0000313" key="2">
    <source>
        <dbReference type="Proteomes" id="UP001595647"/>
    </source>
</evidence>
<organism evidence="1 2">
    <name type="scientific">Ciceribacter thiooxidans</name>
    <dbReference type="NCBI Taxonomy" id="1969821"/>
    <lineage>
        <taxon>Bacteria</taxon>
        <taxon>Pseudomonadati</taxon>
        <taxon>Pseudomonadota</taxon>
        <taxon>Alphaproteobacteria</taxon>
        <taxon>Hyphomicrobiales</taxon>
        <taxon>Rhizobiaceae</taxon>
        <taxon>Ciceribacter</taxon>
    </lineage>
</organism>
<protein>
    <submittedName>
        <fullName evidence="1">GTPase</fullName>
    </submittedName>
</protein>